<accession>A0ABZ3FN86</accession>
<protein>
    <submittedName>
        <fullName evidence="2">Hemerythrin domain-containing protein</fullName>
    </submittedName>
</protein>
<dbReference type="Gene3D" id="1.20.120.520">
    <property type="entry name" value="nmb1532 protein domain like"/>
    <property type="match status" value="1"/>
</dbReference>
<dbReference type="EMBL" id="CP154795">
    <property type="protein sequence ID" value="XAN07155.1"/>
    <property type="molecule type" value="Genomic_DNA"/>
</dbReference>
<dbReference type="Gene3D" id="3.30.530.20">
    <property type="match status" value="1"/>
</dbReference>
<dbReference type="Proteomes" id="UP001442841">
    <property type="component" value="Chromosome"/>
</dbReference>
<dbReference type="SUPFAM" id="SSF55961">
    <property type="entry name" value="Bet v1-like"/>
    <property type="match status" value="1"/>
</dbReference>
<evidence type="ECO:0000259" key="1">
    <source>
        <dbReference type="Pfam" id="PF01814"/>
    </source>
</evidence>
<dbReference type="CDD" id="cd07812">
    <property type="entry name" value="SRPBCC"/>
    <property type="match status" value="1"/>
</dbReference>
<evidence type="ECO:0000313" key="2">
    <source>
        <dbReference type="EMBL" id="XAN07155.1"/>
    </source>
</evidence>
<dbReference type="InterPro" id="IPR023393">
    <property type="entry name" value="START-like_dom_sf"/>
</dbReference>
<proteinExistence type="predicted"/>
<name>A0ABZ3FN86_9ACTN</name>
<keyword evidence="3" id="KW-1185">Reference proteome</keyword>
<dbReference type="Pfam" id="PF01814">
    <property type="entry name" value="Hemerythrin"/>
    <property type="match status" value="1"/>
</dbReference>
<reference evidence="2 3" key="1">
    <citation type="submission" date="2024-04" db="EMBL/GenBank/DDBJ databases">
        <title>Isolation of an actinomycete strain from pig manure.</title>
        <authorList>
            <person name="Gong T."/>
            <person name="Yu Z."/>
            <person name="An M."/>
            <person name="Wei C."/>
            <person name="Yang W."/>
            <person name="Liu L."/>
        </authorList>
    </citation>
    <scope>NUCLEOTIDE SEQUENCE [LARGE SCALE GENOMIC DNA]</scope>
    <source>
        <strain evidence="2 3">ZF39</strain>
    </source>
</reference>
<dbReference type="CDD" id="cd12108">
    <property type="entry name" value="Hr-like"/>
    <property type="match status" value="1"/>
</dbReference>
<dbReference type="Pfam" id="PF10604">
    <property type="entry name" value="Polyketide_cyc2"/>
    <property type="match status" value="1"/>
</dbReference>
<evidence type="ECO:0000313" key="3">
    <source>
        <dbReference type="Proteomes" id="UP001442841"/>
    </source>
</evidence>
<organism evidence="2 3">
    <name type="scientific">Ammonicoccus fulvus</name>
    <dbReference type="NCBI Taxonomy" id="3138240"/>
    <lineage>
        <taxon>Bacteria</taxon>
        <taxon>Bacillati</taxon>
        <taxon>Actinomycetota</taxon>
        <taxon>Actinomycetes</taxon>
        <taxon>Propionibacteriales</taxon>
        <taxon>Propionibacteriaceae</taxon>
        <taxon>Ammonicoccus</taxon>
    </lineage>
</organism>
<sequence>MTVISDPTISPPAGTVTMGIVHSALRRDLARARLVLSGAPGATRRAAIGRHLLWLIEWLHQHHEGEDTVLWPALLHRDPDLAPLLGNMETDHRAIQTTMATLERAARGLIDGSTTVADTLRALDEFSDLLEPHLAREEHEVMPEVARLLTQAEWEEIDREAWTGRMTPPELAATGLWVMDGLPAAERQIVLQKVSPLTRIVLRLLFTGPHLRRRAALWGGTPAASIGSLPAGEEGRPLRRTLGFEPRGSCSVVVAATPDQVYAVVSDPTRDGEWSHESQGSTWLDGATTAVPGARFRGLSRLGRVSWSQPCIVEVADPGRRFVFRTSGSHSARWSYELEPVGTGTRITQRFEIILLPRAREVALYLLIPSHRDRTTALTGDLESLGRVAATEQS</sequence>
<dbReference type="InterPro" id="IPR019587">
    <property type="entry name" value="Polyketide_cyclase/dehydratase"/>
</dbReference>
<dbReference type="RefSeq" id="WP_425308606.1">
    <property type="nucleotide sequence ID" value="NZ_CP154795.1"/>
</dbReference>
<dbReference type="InterPro" id="IPR012312">
    <property type="entry name" value="Hemerythrin-like"/>
</dbReference>
<gene>
    <name evidence="2" type="ORF">AADG42_07570</name>
</gene>
<feature type="domain" description="Hemerythrin-like" evidence="1">
    <location>
        <begin position="22"/>
        <end position="144"/>
    </location>
</feature>